<dbReference type="PANTHER" id="PTHR14465:SF0">
    <property type="entry name" value="IQ DOMAIN-CONTAINING PROTEIN H"/>
    <property type="match status" value="1"/>
</dbReference>
<dbReference type="AlphaFoldDB" id="A0A8S3T5M4"/>
<dbReference type="OrthoDB" id="2117703at2759"/>
<dbReference type="PROSITE" id="PS50096">
    <property type="entry name" value="IQ"/>
    <property type="match status" value="1"/>
</dbReference>
<keyword evidence="5" id="KW-1185">Reference proteome</keyword>
<accession>A0A8S3T5M4</accession>
<protein>
    <submittedName>
        <fullName evidence="4">IQ domain-containing protein H</fullName>
    </submittedName>
</protein>
<gene>
    <name evidence="4" type="ORF">MEDL_41996</name>
</gene>
<evidence type="ECO:0000259" key="3">
    <source>
        <dbReference type="Pfam" id="PF24923"/>
    </source>
</evidence>
<keyword evidence="1" id="KW-0175">Coiled coil</keyword>
<sequence length="1273" mass="143937">MSDVSAEILNFLKRHETLTPETKPTVKKSIQPGKGRSPSNEKRKTSLSGSLKDLPLSVKESDETDCKDSNTESLAKKRPSLFSNELIASLSKEPLVYTHRVQPFKPMFYEETLDDNKNYSRQKEMHDILKNVQDDLRQLREKIAQGDTANINIQDLEKALAKTEEGLQNKTEQIINQYNNQVQTLPYATASRFDQNVSLETTLDLRTQSKVDDVRRISGPVFPRHNILMEYVAFIFMRNTAIYLQRKEHTPTTTTFWVGALLPKRQAVQVSGPTPGQQARHVLTLRTVLNPQNKYNRDSLNDNFGIVLPLIQQRNKSKVCYTLVDNFGIVLPIIQQRNKSKQLGKTVLGSTIEPLAVLPRANRVDTQLAPPAITEDDARRGILSLIERGLIPPAAQLTLDPSPVKNRLATLHDPVDRTKPPQQAEPVTTLAGVRLDVSTKGSSQSDNITRMPVVPPHPKSAGSTETRTPSAKSRATTTTIPMVKTPATMKTYEMVYTQPMPGTTPQLPPPTTPASGDQKQIMHRFAIQNGKIRDTSADFMAFKQHYCLSWGSIVTMMGHLLRLLNKYMIPIAFINGDRLADLALEFELEKAPSIREILSVVINRDDVENIINKPGRQYRSSSGQDIAATRIQSAWRMFRDRSEYLEYRRKKWAAGVIAISWIMHIKMSKVREQLHQTRDDNLEAFRRRAKKFAMSWDRIKNSRRVIIHIPSLGLSQDIRDNINDFAIRQNTQMARLCDIRDPNVDVIYVSPVPIHDETEQYYSKLLGLKHAVDSGEVEDQANMGERYHVIMPEAINSFQGHRFCLSSLLKYSPRALRRIKTLIKGREAYIVTGVPHKDDLAIADFLDVPILAPEPEVAHLYSTKSGCKRIFASANVEMPPSEYDVYSLGQLHESLAQLVTENLTVRRWLFKLDDEFDGRGIAYCDIADHLQCYPWALKESRRYGDKWDRKWAQEAAYIKIHAEIPEVLATHAKPVNTKLYPTWDSFLDAFLSQGGVIEACPPSDTTTTISVDMLIEPTGKFNIVCLGDQIHADTPFSCWGVSIPQSSIEPDDLNVACKRVAEACKSRGILGHFCVDFITFIDPKTETQKLWALDLSLHFSDSLSMYQLMQYVSNGALDTTTHEFNVPAPKSDSTKRRRRRLAGEKEEAPPNTSRYGVMSTKLLHTNLAVVHYSVFFQMCRAHGIGYDIKEKQGTVFTLIDNTKRERLGMLTIGDDLKSSLANFARNLSTIHQEISAPNMQGETNFKSAIKDVEAILNITIENAEEYEEIQKTS</sequence>
<dbReference type="InterPro" id="IPR056855">
    <property type="entry name" value="ATP-grasp_IQCH"/>
</dbReference>
<comment type="caution">
    <text evidence="4">The sequence shown here is derived from an EMBL/GenBank/DDBJ whole genome shotgun (WGS) entry which is preliminary data.</text>
</comment>
<reference evidence="4" key="1">
    <citation type="submission" date="2021-03" db="EMBL/GenBank/DDBJ databases">
        <authorList>
            <person name="Bekaert M."/>
        </authorList>
    </citation>
    <scope>NUCLEOTIDE SEQUENCE</scope>
</reference>
<evidence type="ECO:0000256" key="2">
    <source>
        <dbReference type="SAM" id="MobiDB-lite"/>
    </source>
</evidence>
<dbReference type="Pfam" id="PF24923">
    <property type="entry name" value="ATP-grasp_IQCH"/>
    <property type="match status" value="1"/>
</dbReference>
<feature type="compositionally biased region" description="Polar residues" evidence="2">
    <location>
        <begin position="439"/>
        <end position="448"/>
    </location>
</feature>
<dbReference type="Proteomes" id="UP000683360">
    <property type="component" value="Unassembled WGS sequence"/>
</dbReference>
<name>A0A8S3T5M4_MYTED</name>
<feature type="domain" description="IQCH-like ATP-grasp" evidence="3">
    <location>
        <begin position="855"/>
        <end position="1119"/>
    </location>
</feature>
<dbReference type="PANTHER" id="PTHR14465">
    <property type="entry name" value="IQ DOMAIN-CONTAINING PROTEIN H"/>
    <property type="match status" value="1"/>
</dbReference>
<feature type="region of interest" description="Disordered" evidence="2">
    <location>
        <begin position="438"/>
        <end position="476"/>
    </location>
</feature>
<proteinExistence type="predicted"/>
<feature type="region of interest" description="Disordered" evidence="2">
    <location>
        <begin position="1124"/>
        <end position="1153"/>
    </location>
</feature>
<feature type="region of interest" description="Disordered" evidence="2">
    <location>
        <begin position="13"/>
        <end position="73"/>
    </location>
</feature>
<feature type="compositionally biased region" description="Polar residues" evidence="2">
    <location>
        <begin position="461"/>
        <end position="476"/>
    </location>
</feature>
<feature type="coiled-coil region" evidence="1">
    <location>
        <begin position="122"/>
        <end position="173"/>
    </location>
</feature>
<evidence type="ECO:0000256" key="1">
    <source>
        <dbReference type="SAM" id="Coils"/>
    </source>
</evidence>
<evidence type="ECO:0000313" key="4">
    <source>
        <dbReference type="EMBL" id="CAG2229130.1"/>
    </source>
</evidence>
<evidence type="ECO:0000313" key="5">
    <source>
        <dbReference type="Proteomes" id="UP000683360"/>
    </source>
</evidence>
<feature type="compositionally biased region" description="Basic and acidic residues" evidence="2">
    <location>
        <begin position="59"/>
        <end position="70"/>
    </location>
</feature>
<dbReference type="EMBL" id="CAJPWZ010002016">
    <property type="protein sequence ID" value="CAG2229130.1"/>
    <property type="molecule type" value="Genomic_DNA"/>
</dbReference>
<dbReference type="InterPro" id="IPR038752">
    <property type="entry name" value="IQCH"/>
</dbReference>
<organism evidence="4 5">
    <name type="scientific">Mytilus edulis</name>
    <name type="common">Blue mussel</name>
    <dbReference type="NCBI Taxonomy" id="6550"/>
    <lineage>
        <taxon>Eukaryota</taxon>
        <taxon>Metazoa</taxon>
        <taxon>Spiralia</taxon>
        <taxon>Lophotrochozoa</taxon>
        <taxon>Mollusca</taxon>
        <taxon>Bivalvia</taxon>
        <taxon>Autobranchia</taxon>
        <taxon>Pteriomorphia</taxon>
        <taxon>Mytilida</taxon>
        <taxon>Mytiloidea</taxon>
        <taxon>Mytilidae</taxon>
        <taxon>Mytilinae</taxon>
        <taxon>Mytilus</taxon>
    </lineage>
</organism>